<reference evidence="12" key="2">
    <citation type="submission" date="2014-02" db="EMBL/GenBank/DDBJ databases">
        <title>Complete DNA sequence of /Kuraishia capsulata/ illustrates novel genomic features among budding yeasts (/Saccharomycotina/).</title>
        <authorList>
            <person name="Morales L."/>
            <person name="Noel B."/>
            <person name="Porcel B."/>
            <person name="Marcet-Houben M."/>
            <person name="Hullo M-F."/>
            <person name="Sacerdot C."/>
            <person name="Tekaia F."/>
            <person name="Leh-Louis V."/>
            <person name="Despons L."/>
            <person name="Khanna V."/>
            <person name="Aury J-M."/>
            <person name="Barbe V."/>
            <person name="Couloux A."/>
            <person name="Labadie K."/>
            <person name="Pelletier E."/>
            <person name="Souciet J-L."/>
            <person name="Boekhout T."/>
            <person name="Gabaldon T."/>
            <person name="Wincker P."/>
            <person name="Dujon B."/>
        </authorList>
    </citation>
    <scope>NUCLEOTIDE SEQUENCE</scope>
    <source>
        <strain evidence="12">CBS 1993</strain>
    </source>
</reference>
<keyword evidence="13" id="KW-1185">Reference proteome</keyword>
<dbReference type="HOGENOM" id="CLU_026444_1_2_1"/>
<comment type="cofactor">
    <cofactor evidence="1 10">
        <name>pyridoxal 5'-phosphate</name>
        <dbReference type="ChEBI" id="CHEBI:597326"/>
    </cofactor>
</comment>
<dbReference type="Proteomes" id="UP000019384">
    <property type="component" value="Unassembled WGS sequence"/>
</dbReference>
<evidence type="ECO:0000256" key="2">
    <source>
        <dbReference type="ARBA" id="ARBA00008872"/>
    </source>
</evidence>
<dbReference type="InterPro" id="IPR022653">
    <property type="entry name" value="De-COase2_pyr-phos_BS"/>
</dbReference>
<dbReference type="InterPro" id="IPR000183">
    <property type="entry name" value="Orn/DAP/Arg_de-COase"/>
</dbReference>
<dbReference type="GeneID" id="34523165"/>
<evidence type="ECO:0000256" key="6">
    <source>
        <dbReference type="ARBA" id="ARBA00034115"/>
    </source>
</evidence>
<comment type="subunit">
    <text evidence="8">Homodimer. Only the dimer is catalytically active, as the active sites are constructed of residues from both monomers.</text>
</comment>
<evidence type="ECO:0000313" key="12">
    <source>
        <dbReference type="EMBL" id="CDK29794.1"/>
    </source>
</evidence>
<dbReference type="GO" id="GO:0033387">
    <property type="term" value="P:putrescine biosynthetic process from arginine, via ornithine"/>
    <property type="evidence" value="ECO:0007669"/>
    <property type="project" value="TreeGrafter"/>
</dbReference>
<dbReference type="PANTHER" id="PTHR11482:SF6">
    <property type="entry name" value="ORNITHINE DECARBOXYLASE 1-RELATED"/>
    <property type="match status" value="1"/>
</dbReference>
<dbReference type="PRINTS" id="PR01182">
    <property type="entry name" value="ORNDCRBXLASE"/>
</dbReference>
<dbReference type="EMBL" id="HG793131">
    <property type="protein sequence ID" value="CDK29794.1"/>
    <property type="molecule type" value="Genomic_DNA"/>
</dbReference>
<dbReference type="RefSeq" id="XP_022461777.1">
    <property type="nucleotide sequence ID" value="XM_022602485.1"/>
</dbReference>
<dbReference type="PRINTS" id="PR01179">
    <property type="entry name" value="ODADCRBXLASE"/>
</dbReference>
<dbReference type="InterPro" id="IPR022657">
    <property type="entry name" value="De-COase2_CS"/>
</dbReference>
<dbReference type="GO" id="GO:0005737">
    <property type="term" value="C:cytoplasm"/>
    <property type="evidence" value="ECO:0007669"/>
    <property type="project" value="TreeGrafter"/>
</dbReference>
<evidence type="ECO:0000256" key="10">
    <source>
        <dbReference type="PIRSR" id="PIRSR600183-50"/>
    </source>
</evidence>
<protein>
    <recommendedName>
        <fullName evidence="7">ornithine decarboxylase</fullName>
        <ecNumber evidence="7">4.1.1.17</ecNumber>
    </recommendedName>
</protein>
<dbReference type="STRING" id="1382522.W6MSU4"/>
<evidence type="ECO:0000256" key="4">
    <source>
        <dbReference type="ARBA" id="ARBA00022898"/>
    </source>
</evidence>
<dbReference type="FunFam" id="3.20.20.10:FF:000005">
    <property type="entry name" value="Ornithine decarboxylase"/>
    <property type="match status" value="1"/>
</dbReference>
<evidence type="ECO:0000259" key="11">
    <source>
        <dbReference type="Pfam" id="PF02784"/>
    </source>
</evidence>
<sequence>MSPSVSAGAAFEYGPRRSAILHNPKPFGFDHAAAERGISATLIDHIVAVNHTDCEPGDEDSFFVCDLSEVARLFHNWQHKLPQIKPYYAVKCNNNPHVLQVLNQLGASFDCASKGEIDTVLGLGVHPDRIVYANPCKSSSYIRYANQVGVNLTTVDNIDELAKMSRFHPHSEILLRISTDDSTAACPLSTKFGASVEDCFELLQAAKGLNLNVVGVAFHVGSGATEFSAFEKAVVDARAVFDRGISLGFNMNTLDVGGGFCLATFDESSRVLSAALNEHFPENVEFIAEPGRYMVDSAFTLACNVIAKRSAGQEGSRIYVNDGVYGNLNCIVYDHRIVDVEVLTSNGSFVLNSTGSTNPNIASVWGPTCDGLDCISAETKLAHPVEVGDWLVVRSIGAYTSSATTSFNGFKQHAEVEYIATDRNISIE</sequence>
<evidence type="ECO:0000256" key="3">
    <source>
        <dbReference type="ARBA" id="ARBA00022793"/>
    </source>
</evidence>
<evidence type="ECO:0000256" key="5">
    <source>
        <dbReference type="ARBA" id="ARBA00023239"/>
    </source>
</evidence>
<dbReference type="Gene3D" id="3.20.20.10">
    <property type="entry name" value="Alanine racemase"/>
    <property type="match status" value="1"/>
</dbReference>
<evidence type="ECO:0000313" key="13">
    <source>
        <dbReference type="Proteomes" id="UP000019384"/>
    </source>
</evidence>
<accession>W6MSU4</accession>
<dbReference type="PANTHER" id="PTHR11482">
    <property type="entry name" value="ARGININE/DIAMINOPIMELATE/ORNITHINE DECARBOXYLASE"/>
    <property type="match status" value="1"/>
</dbReference>
<dbReference type="GO" id="GO:0004586">
    <property type="term" value="F:ornithine decarboxylase activity"/>
    <property type="evidence" value="ECO:0007669"/>
    <property type="project" value="UniProtKB-EC"/>
</dbReference>
<dbReference type="Pfam" id="PF02784">
    <property type="entry name" value="Orn_Arg_deC_N"/>
    <property type="match status" value="1"/>
</dbReference>
<dbReference type="OrthoDB" id="5034579at2759"/>
<evidence type="ECO:0000256" key="1">
    <source>
        <dbReference type="ARBA" id="ARBA00001933"/>
    </source>
</evidence>
<evidence type="ECO:0000256" key="8">
    <source>
        <dbReference type="ARBA" id="ARBA00046672"/>
    </source>
</evidence>
<feature type="modified residue" description="N6-(pyridoxal phosphate)lysine" evidence="10">
    <location>
        <position position="91"/>
    </location>
</feature>
<dbReference type="InterPro" id="IPR009006">
    <property type="entry name" value="Ala_racemase/Decarboxylase_C"/>
</dbReference>
<comment type="catalytic activity">
    <reaction evidence="9">
        <text>L-ornithine + H(+) = putrescine + CO2</text>
        <dbReference type="Rhea" id="RHEA:22964"/>
        <dbReference type="ChEBI" id="CHEBI:15378"/>
        <dbReference type="ChEBI" id="CHEBI:16526"/>
        <dbReference type="ChEBI" id="CHEBI:46911"/>
        <dbReference type="ChEBI" id="CHEBI:326268"/>
        <dbReference type="EC" id="4.1.1.17"/>
    </reaction>
</comment>
<name>W6MSU4_9ASCO</name>
<dbReference type="InterPro" id="IPR002433">
    <property type="entry name" value="Orn_de-COase"/>
</dbReference>
<feature type="domain" description="Orn/DAP/Arg decarboxylase 2 N-terminal" evidence="11">
    <location>
        <begin position="68"/>
        <end position="295"/>
    </location>
</feature>
<comment type="similarity">
    <text evidence="2">Belongs to the Orn/Lys/Arg decarboxylase class-II family.</text>
</comment>
<gene>
    <name evidence="12" type="ORF">KUCA_T00005787001</name>
</gene>
<feature type="active site" description="Proton donor" evidence="10">
    <location>
        <position position="369"/>
    </location>
</feature>
<dbReference type="InterPro" id="IPR029066">
    <property type="entry name" value="PLP-binding_barrel"/>
</dbReference>
<organism evidence="12 13">
    <name type="scientific">Kuraishia capsulata CBS 1993</name>
    <dbReference type="NCBI Taxonomy" id="1382522"/>
    <lineage>
        <taxon>Eukaryota</taxon>
        <taxon>Fungi</taxon>
        <taxon>Dikarya</taxon>
        <taxon>Ascomycota</taxon>
        <taxon>Saccharomycotina</taxon>
        <taxon>Pichiomycetes</taxon>
        <taxon>Pichiales</taxon>
        <taxon>Pichiaceae</taxon>
        <taxon>Kuraishia</taxon>
    </lineage>
</organism>
<comment type="pathway">
    <text evidence="6">Amine and polyamine biosynthesis; putrescine biosynthesis via L-ornithine pathway; putrescine from L-ornithine: step 1/1.</text>
</comment>
<dbReference type="CDD" id="cd00622">
    <property type="entry name" value="PLPDE_III_ODC"/>
    <property type="match status" value="1"/>
</dbReference>
<dbReference type="PROSITE" id="PS00878">
    <property type="entry name" value="ODR_DC_2_1"/>
    <property type="match status" value="1"/>
</dbReference>
<keyword evidence="5" id="KW-0456">Lyase</keyword>
<dbReference type="SUPFAM" id="SSF50621">
    <property type="entry name" value="Alanine racemase C-terminal domain-like"/>
    <property type="match status" value="1"/>
</dbReference>
<keyword evidence="3" id="KW-0210">Decarboxylase</keyword>
<dbReference type="Gene3D" id="2.40.37.10">
    <property type="entry name" value="Lyase, Ornithine Decarboxylase, Chain A, domain 1"/>
    <property type="match status" value="1"/>
</dbReference>
<dbReference type="GO" id="GO:0015940">
    <property type="term" value="P:pantothenate biosynthetic process"/>
    <property type="evidence" value="ECO:0007669"/>
    <property type="project" value="EnsemblFungi"/>
</dbReference>
<dbReference type="EC" id="4.1.1.17" evidence="7"/>
<dbReference type="AlphaFoldDB" id="W6MSU4"/>
<evidence type="ECO:0000256" key="9">
    <source>
        <dbReference type="ARBA" id="ARBA00049127"/>
    </source>
</evidence>
<proteinExistence type="inferred from homology"/>
<evidence type="ECO:0000256" key="7">
    <source>
        <dbReference type="ARBA" id="ARBA00034138"/>
    </source>
</evidence>
<dbReference type="PROSITE" id="PS00879">
    <property type="entry name" value="ODR_DC_2_2"/>
    <property type="match status" value="1"/>
</dbReference>
<keyword evidence="4 10" id="KW-0663">Pyridoxal phosphate</keyword>
<reference evidence="12" key="1">
    <citation type="submission" date="2013-12" db="EMBL/GenBank/DDBJ databases">
        <authorList>
            <person name="Genoscope - CEA"/>
        </authorList>
    </citation>
    <scope>NUCLEOTIDE SEQUENCE</scope>
    <source>
        <strain evidence="12">CBS 1993</strain>
    </source>
</reference>
<dbReference type="SUPFAM" id="SSF51419">
    <property type="entry name" value="PLP-binding barrel"/>
    <property type="match status" value="1"/>
</dbReference>
<dbReference type="InterPro" id="IPR022644">
    <property type="entry name" value="De-COase2_N"/>
</dbReference>